<protein>
    <submittedName>
        <fullName evidence="8">Cytochrome P450</fullName>
    </submittedName>
</protein>
<dbReference type="InterPro" id="IPR050121">
    <property type="entry name" value="Cytochrome_P450_monoxygenase"/>
</dbReference>
<dbReference type="PROSITE" id="PS00086">
    <property type="entry name" value="CYTOCHROME_P450"/>
    <property type="match status" value="1"/>
</dbReference>
<dbReference type="PRINTS" id="PR00463">
    <property type="entry name" value="EP450I"/>
</dbReference>
<comment type="caution">
    <text evidence="8">The sequence shown here is derived from an EMBL/GenBank/DDBJ whole genome shotgun (WGS) entry which is preliminary data.</text>
</comment>
<dbReference type="InterPro" id="IPR036396">
    <property type="entry name" value="Cyt_P450_sf"/>
</dbReference>
<dbReference type="CDD" id="cd11062">
    <property type="entry name" value="CYP58-like"/>
    <property type="match status" value="1"/>
</dbReference>
<keyword evidence="7" id="KW-0349">Heme</keyword>
<dbReference type="InterPro" id="IPR002401">
    <property type="entry name" value="Cyt_P450_E_grp-I"/>
</dbReference>
<keyword evidence="5 7" id="KW-0408">Iron</keyword>
<dbReference type="PANTHER" id="PTHR24305">
    <property type="entry name" value="CYTOCHROME P450"/>
    <property type="match status" value="1"/>
</dbReference>
<keyword evidence="9" id="KW-1185">Reference proteome</keyword>
<name>A0A9P4NZC5_9PEZI</name>
<evidence type="ECO:0000256" key="7">
    <source>
        <dbReference type="RuleBase" id="RU000461"/>
    </source>
</evidence>
<dbReference type="InterPro" id="IPR017972">
    <property type="entry name" value="Cyt_P450_CS"/>
</dbReference>
<sequence>MHASRLSATGRGDPLGDGALRDSLCSGAVTGAVAYGIALVIYRLYFHPLAKFPGPKAAAATEWYEIWFDVVEWGQFIWEIERMHEEYGPIVRINPEEHHIKDPDFYDEIYASGAKKRDKYVRWTMMAGAPVSAFSTPEHHIHRTRRGALNPFFARRSIVKLEPTIRKKVDMLCERFAQFVGTGEVVRLDVAFMSLTMDVITEYCYGYSYNYISEPNFKAECKEPMSTLFEQAAFRRTVPWFVGLMQRFQDSLVLKMMPAMGLLINWQQDIKREVKAVLAAPQEQKDTIFHHLRDSNLGASEKDAHRLADEAEILVGAGSKTTAKTLAFYIIVVKGVMATSTSVATWTALEQLPYFTVCSRSEGIRLSYGITTRSPRRAHEVLQYKQWAIPALTPISEITYFISMDPNILQIQRSLIHITSFSKGTRGCLGINLAYAELHLGLAGLFRRFDWEL</sequence>
<evidence type="ECO:0000256" key="5">
    <source>
        <dbReference type="ARBA" id="ARBA00023004"/>
    </source>
</evidence>
<evidence type="ECO:0000256" key="6">
    <source>
        <dbReference type="ARBA" id="ARBA00023033"/>
    </source>
</evidence>
<dbReference type="Proteomes" id="UP000800235">
    <property type="component" value="Unassembled WGS sequence"/>
</dbReference>
<evidence type="ECO:0000256" key="3">
    <source>
        <dbReference type="ARBA" id="ARBA00022723"/>
    </source>
</evidence>
<comment type="similarity">
    <text evidence="2 7">Belongs to the cytochrome P450 family.</text>
</comment>
<dbReference type="GO" id="GO:0004497">
    <property type="term" value="F:monooxygenase activity"/>
    <property type="evidence" value="ECO:0007669"/>
    <property type="project" value="UniProtKB-KW"/>
</dbReference>
<dbReference type="PANTHER" id="PTHR24305:SF157">
    <property type="entry name" value="N-ACETYLTRYPTOPHAN 6-HYDROXYLASE IVOC-RELATED"/>
    <property type="match status" value="1"/>
</dbReference>
<reference evidence="8" key="1">
    <citation type="journal article" date="2020" name="Stud. Mycol.">
        <title>101 Dothideomycetes genomes: a test case for predicting lifestyles and emergence of pathogens.</title>
        <authorList>
            <person name="Haridas S."/>
            <person name="Albert R."/>
            <person name="Binder M."/>
            <person name="Bloem J."/>
            <person name="Labutti K."/>
            <person name="Salamov A."/>
            <person name="Andreopoulos B."/>
            <person name="Baker S."/>
            <person name="Barry K."/>
            <person name="Bills G."/>
            <person name="Bluhm B."/>
            <person name="Cannon C."/>
            <person name="Castanera R."/>
            <person name="Culley D."/>
            <person name="Daum C."/>
            <person name="Ezra D."/>
            <person name="Gonzalez J."/>
            <person name="Henrissat B."/>
            <person name="Kuo A."/>
            <person name="Liang C."/>
            <person name="Lipzen A."/>
            <person name="Lutzoni F."/>
            <person name="Magnuson J."/>
            <person name="Mondo S."/>
            <person name="Nolan M."/>
            <person name="Ohm R."/>
            <person name="Pangilinan J."/>
            <person name="Park H.-J."/>
            <person name="Ramirez L."/>
            <person name="Alfaro M."/>
            <person name="Sun H."/>
            <person name="Tritt A."/>
            <person name="Yoshinaga Y."/>
            <person name="Zwiers L.-H."/>
            <person name="Turgeon B."/>
            <person name="Goodwin S."/>
            <person name="Spatafora J."/>
            <person name="Crous P."/>
            <person name="Grigoriev I."/>
        </authorList>
    </citation>
    <scope>NUCLEOTIDE SEQUENCE</scope>
    <source>
        <strain evidence="8">CBS 130266</strain>
    </source>
</reference>
<evidence type="ECO:0000256" key="2">
    <source>
        <dbReference type="ARBA" id="ARBA00010617"/>
    </source>
</evidence>
<dbReference type="Gene3D" id="1.10.630.10">
    <property type="entry name" value="Cytochrome P450"/>
    <property type="match status" value="1"/>
</dbReference>
<keyword evidence="6 7" id="KW-0503">Monooxygenase</keyword>
<dbReference type="Pfam" id="PF00067">
    <property type="entry name" value="p450"/>
    <property type="match status" value="2"/>
</dbReference>
<comment type="cofactor">
    <cofactor evidence="1">
        <name>heme</name>
        <dbReference type="ChEBI" id="CHEBI:30413"/>
    </cofactor>
</comment>
<evidence type="ECO:0000256" key="1">
    <source>
        <dbReference type="ARBA" id="ARBA00001971"/>
    </source>
</evidence>
<dbReference type="GO" id="GO:0016705">
    <property type="term" value="F:oxidoreductase activity, acting on paired donors, with incorporation or reduction of molecular oxygen"/>
    <property type="evidence" value="ECO:0007669"/>
    <property type="project" value="InterPro"/>
</dbReference>
<evidence type="ECO:0000313" key="8">
    <source>
        <dbReference type="EMBL" id="KAF2435265.1"/>
    </source>
</evidence>
<dbReference type="SUPFAM" id="SSF48264">
    <property type="entry name" value="Cytochrome P450"/>
    <property type="match status" value="1"/>
</dbReference>
<proteinExistence type="inferred from homology"/>
<dbReference type="EMBL" id="MU007014">
    <property type="protein sequence ID" value="KAF2435265.1"/>
    <property type="molecule type" value="Genomic_DNA"/>
</dbReference>
<keyword evidence="3 7" id="KW-0479">Metal-binding</keyword>
<evidence type="ECO:0000313" key="9">
    <source>
        <dbReference type="Proteomes" id="UP000800235"/>
    </source>
</evidence>
<keyword evidence="4 7" id="KW-0560">Oxidoreductase</keyword>
<accession>A0A9P4NZC5</accession>
<evidence type="ECO:0000256" key="4">
    <source>
        <dbReference type="ARBA" id="ARBA00023002"/>
    </source>
</evidence>
<gene>
    <name evidence="8" type="ORF">EJ08DRAFT_668153</name>
</gene>
<dbReference type="OrthoDB" id="3945418at2759"/>
<dbReference type="GO" id="GO:0005506">
    <property type="term" value="F:iron ion binding"/>
    <property type="evidence" value="ECO:0007669"/>
    <property type="project" value="InterPro"/>
</dbReference>
<dbReference type="AlphaFoldDB" id="A0A9P4NZC5"/>
<dbReference type="InterPro" id="IPR001128">
    <property type="entry name" value="Cyt_P450"/>
</dbReference>
<dbReference type="GO" id="GO:0020037">
    <property type="term" value="F:heme binding"/>
    <property type="evidence" value="ECO:0007669"/>
    <property type="project" value="InterPro"/>
</dbReference>
<organism evidence="8 9">
    <name type="scientific">Tothia fuscella</name>
    <dbReference type="NCBI Taxonomy" id="1048955"/>
    <lineage>
        <taxon>Eukaryota</taxon>
        <taxon>Fungi</taxon>
        <taxon>Dikarya</taxon>
        <taxon>Ascomycota</taxon>
        <taxon>Pezizomycotina</taxon>
        <taxon>Dothideomycetes</taxon>
        <taxon>Pleosporomycetidae</taxon>
        <taxon>Venturiales</taxon>
        <taxon>Cylindrosympodiaceae</taxon>
        <taxon>Tothia</taxon>
    </lineage>
</organism>